<evidence type="ECO:0000256" key="5">
    <source>
        <dbReference type="ARBA" id="ARBA00022840"/>
    </source>
</evidence>
<evidence type="ECO:0000256" key="2">
    <source>
        <dbReference type="ARBA" id="ARBA00022723"/>
    </source>
</evidence>
<comment type="caution">
    <text evidence="10">The sequence shown here is derived from an EMBL/GenBank/DDBJ whole genome shotgun (WGS) entry which is preliminary data.</text>
</comment>
<dbReference type="PANTHER" id="PTHR11669:SF0">
    <property type="entry name" value="PROTEIN STICHEL-LIKE 2"/>
    <property type="match status" value="1"/>
</dbReference>
<reference evidence="10 11" key="1">
    <citation type="journal article" date="2016" name="Nat. Commun.">
        <title>Thousands of microbial genomes shed light on interconnected biogeochemical processes in an aquifer system.</title>
        <authorList>
            <person name="Anantharaman K."/>
            <person name="Brown C.T."/>
            <person name="Hug L.A."/>
            <person name="Sharon I."/>
            <person name="Castelle C.J."/>
            <person name="Probst A.J."/>
            <person name="Thomas B.C."/>
            <person name="Singh A."/>
            <person name="Wilkins M.J."/>
            <person name="Karaoz U."/>
            <person name="Brodie E.L."/>
            <person name="Williams K.H."/>
            <person name="Hubbard S.S."/>
            <person name="Banfield J.F."/>
        </authorList>
    </citation>
    <scope>NUCLEOTIDE SEQUENCE [LARGE SCALE GENOMIC DNA]</scope>
</reference>
<name>A0A1F6BCM7_9BACT</name>
<dbReference type="InterPro" id="IPR045085">
    <property type="entry name" value="HLD_clamp_pol_III_gamma_tau"/>
</dbReference>
<evidence type="ECO:0000256" key="6">
    <source>
        <dbReference type="ARBA" id="ARBA00022932"/>
    </source>
</evidence>
<dbReference type="Gene3D" id="1.10.8.60">
    <property type="match status" value="1"/>
</dbReference>
<dbReference type="InterPro" id="IPR050238">
    <property type="entry name" value="DNA_Rep/Repair_Clamp_Loader"/>
</dbReference>
<dbReference type="SUPFAM" id="SSF52540">
    <property type="entry name" value="P-loop containing nucleoside triphosphate hydrolases"/>
    <property type="match status" value="1"/>
</dbReference>
<dbReference type="Gene3D" id="3.40.50.300">
    <property type="entry name" value="P-loop containing nucleotide triphosphate hydrolases"/>
    <property type="match status" value="1"/>
</dbReference>
<keyword evidence="8" id="KW-0235">DNA replication</keyword>
<comment type="subunit">
    <text evidence="8">DNA polymerase III contains a core (composed of alpha, epsilon and theta chains) that associates with a tau subunit. This core dimerizes to form the POLIII' complex. PolIII' associates with the gamma complex (composed of gamma, delta, delta', psi and chi chains) and with the beta chain to form the complete DNA polymerase III complex.</text>
</comment>
<dbReference type="Pfam" id="PF22608">
    <property type="entry name" value="DNAX_ATPase_lid"/>
    <property type="match status" value="1"/>
</dbReference>
<dbReference type="InterPro" id="IPR048448">
    <property type="entry name" value="DnaX-like_C"/>
</dbReference>
<feature type="domain" description="AAA+ ATPase" evidence="9">
    <location>
        <begin position="35"/>
        <end position="183"/>
    </location>
</feature>
<accession>A0A1F6BCM7</accession>
<evidence type="ECO:0000256" key="4">
    <source>
        <dbReference type="ARBA" id="ARBA00022833"/>
    </source>
</evidence>
<comment type="similarity">
    <text evidence="1 8">Belongs to the DnaX/STICHEL family.</text>
</comment>
<evidence type="ECO:0000259" key="9">
    <source>
        <dbReference type="SMART" id="SM00382"/>
    </source>
</evidence>
<dbReference type="EMBL" id="MFKE01000024">
    <property type="protein sequence ID" value="OGG34685.1"/>
    <property type="molecule type" value="Genomic_DNA"/>
</dbReference>
<keyword evidence="5 8" id="KW-0067">ATP-binding</keyword>
<dbReference type="Pfam" id="PF13177">
    <property type="entry name" value="DNA_pol3_delta2"/>
    <property type="match status" value="1"/>
</dbReference>
<dbReference type="Pfam" id="PF20964">
    <property type="entry name" value="DnaX_C"/>
    <property type="match status" value="1"/>
</dbReference>
<organism evidence="10 11">
    <name type="scientific">Candidatus Gottesmanbacteria bacterium RIFOXYB1_FULL_47_11</name>
    <dbReference type="NCBI Taxonomy" id="1798401"/>
    <lineage>
        <taxon>Bacteria</taxon>
        <taxon>Candidatus Gottesmaniibacteriota</taxon>
    </lineage>
</organism>
<evidence type="ECO:0000313" key="10">
    <source>
        <dbReference type="EMBL" id="OGG34685.1"/>
    </source>
</evidence>
<keyword evidence="8" id="KW-0808">Transferase</keyword>
<dbReference type="PRINTS" id="PR00300">
    <property type="entry name" value="CLPPROTEASEA"/>
</dbReference>
<dbReference type="NCBIfam" id="TIGR02397">
    <property type="entry name" value="dnaX_nterm"/>
    <property type="match status" value="1"/>
</dbReference>
<dbReference type="GO" id="GO:0003887">
    <property type="term" value="F:DNA-directed DNA polymerase activity"/>
    <property type="evidence" value="ECO:0007669"/>
    <property type="project" value="UniProtKB-KW"/>
</dbReference>
<keyword evidence="6 8" id="KW-0239">DNA-directed DNA polymerase</keyword>
<dbReference type="SMART" id="SM00382">
    <property type="entry name" value="AAA"/>
    <property type="match status" value="1"/>
</dbReference>
<protein>
    <recommendedName>
        <fullName evidence="8">DNA polymerase III subunit gamma/tau</fullName>
        <ecNumber evidence="8">2.7.7.7</ecNumber>
    </recommendedName>
</protein>
<dbReference type="GO" id="GO:0005524">
    <property type="term" value="F:ATP binding"/>
    <property type="evidence" value="ECO:0007669"/>
    <property type="project" value="UniProtKB-KW"/>
</dbReference>
<proteinExistence type="inferred from homology"/>
<keyword evidence="3 8" id="KW-0547">Nucleotide-binding</keyword>
<dbReference type="InterPro" id="IPR001270">
    <property type="entry name" value="ClpA/B"/>
</dbReference>
<dbReference type="GO" id="GO:0006261">
    <property type="term" value="P:DNA-templated DNA replication"/>
    <property type="evidence" value="ECO:0007669"/>
    <property type="project" value="TreeGrafter"/>
</dbReference>
<dbReference type="GO" id="GO:0009360">
    <property type="term" value="C:DNA polymerase III complex"/>
    <property type="evidence" value="ECO:0007669"/>
    <property type="project" value="InterPro"/>
</dbReference>
<keyword evidence="8" id="KW-0548">Nucleotidyltransferase</keyword>
<evidence type="ECO:0000256" key="1">
    <source>
        <dbReference type="ARBA" id="ARBA00006360"/>
    </source>
</evidence>
<dbReference type="STRING" id="1798401.A2363_04080"/>
<evidence type="ECO:0000256" key="8">
    <source>
        <dbReference type="RuleBase" id="RU364063"/>
    </source>
</evidence>
<dbReference type="EC" id="2.7.7.7" evidence="8"/>
<dbReference type="PANTHER" id="PTHR11669">
    <property type="entry name" value="REPLICATION FACTOR C / DNA POLYMERASE III GAMMA-TAU SUBUNIT"/>
    <property type="match status" value="1"/>
</dbReference>
<dbReference type="InterPro" id="IPR003593">
    <property type="entry name" value="AAA+_ATPase"/>
</dbReference>
<dbReference type="GO" id="GO:0046872">
    <property type="term" value="F:metal ion binding"/>
    <property type="evidence" value="ECO:0007669"/>
    <property type="project" value="UniProtKB-KW"/>
</dbReference>
<evidence type="ECO:0000256" key="3">
    <source>
        <dbReference type="ARBA" id="ARBA00022741"/>
    </source>
</evidence>
<dbReference type="Proteomes" id="UP000176186">
    <property type="component" value="Unassembled WGS sequence"/>
</dbReference>
<evidence type="ECO:0000313" key="11">
    <source>
        <dbReference type="Proteomes" id="UP000176186"/>
    </source>
</evidence>
<comment type="catalytic activity">
    <reaction evidence="7 8">
        <text>DNA(n) + a 2'-deoxyribonucleoside 5'-triphosphate = DNA(n+1) + diphosphate</text>
        <dbReference type="Rhea" id="RHEA:22508"/>
        <dbReference type="Rhea" id="RHEA-COMP:17339"/>
        <dbReference type="Rhea" id="RHEA-COMP:17340"/>
        <dbReference type="ChEBI" id="CHEBI:33019"/>
        <dbReference type="ChEBI" id="CHEBI:61560"/>
        <dbReference type="ChEBI" id="CHEBI:173112"/>
        <dbReference type="EC" id="2.7.7.7"/>
    </reaction>
</comment>
<dbReference type="InterPro" id="IPR012763">
    <property type="entry name" value="DNA_pol_III_sug/sutau_N"/>
</dbReference>
<sequence length="442" mass="48328">MSFYRTYRPQVIGEIDNVAVHAQLLSLLTKDKKHLPHAFLFTGPRGAGKTTAARIIAKLFNCLKPTKYGPCGKCEQCVSIADGRNLDVLEIDAASNRGIDEMRLLRDSINLAPSGAAFKIYIIDEVHMLTTEAFNALLKTIEEPPAHAVFVLATTDPQKVPATITSRCTGISFHRATGEELMNALKRIVKEEHIEIDEGALTLIAGSVDGSFRDAVKTLEQVSFHTGKITKEVVATLISASDEDIIARFLDALKARNAMPALTEVATLTSQGKDIKFFMQSCLGALQKELVTGADVKDLIRRFVEAYGMMKISPLPELPLELIVVEYCGPVPIKPEGRVEGSPSTPASPAGGSPNLGLLTLEKLTEHWLDFISALKPYNNSVAGVLRSARPKAVDHGIVTIEAFYQFHKDKLSESRTKDILVDVLKKLFGEKVKVEIILGKK</sequence>
<evidence type="ECO:0000256" key="7">
    <source>
        <dbReference type="ARBA" id="ARBA00049244"/>
    </source>
</evidence>
<keyword evidence="4" id="KW-0862">Zinc</keyword>
<gene>
    <name evidence="8" type="primary">dnaX</name>
    <name evidence="10" type="ORF">A2363_04080</name>
</gene>
<dbReference type="CDD" id="cd00009">
    <property type="entry name" value="AAA"/>
    <property type="match status" value="1"/>
</dbReference>
<comment type="function">
    <text evidence="8">DNA polymerase III is a complex, multichain enzyme responsible for most of the replicative synthesis in bacteria. This DNA polymerase also exhibits 3' to 5' exonuclease activity.</text>
</comment>
<keyword evidence="2" id="KW-0479">Metal-binding</keyword>
<dbReference type="AlphaFoldDB" id="A0A1F6BCM7"/>
<dbReference type="InterPro" id="IPR027417">
    <property type="entry name" value="P-loop_NTPase"/>
</dbReference>